<protein>
    <submittedName>
        <fullName evidence="1">Uncharacterized protein</fullName>
    </submittedName>
</protein>
<accession>D3DGS4</accession>
<keyword evidence="2" id="KW-1185">Reference proteome</keyword>
<dbReference type="EMBL" id="AP011112">
    <property type="protein sequence ID" value="BAI69026.1"/>
    <property type="molecule type" value="Genomic_DNA"/>
</dbReference>
<proteinExistence type="predicted"/>
<gene>
    <name evidence="1" type="ordered locus">HTH_0564</name>
</gene>
<dbReference type="KEGG" id="hte:Hydth_0563"/>
<dbReference type="AlphaFoldDB" id="D3DGS4"/>
<name>D3DGS4_HYDTT</name>
<sequence>MAGRKKVPEIVEHAVADIMKKKKVSREQAYAIAVGQFQKEEEEG</sequence>
<dbReference type="RefSeq" id="WP_012963208.1">
    <property type="nucleotide sequence ID" value="NC_013799.1"/>
</dbReference>
<dbReference type="STRING" id="608538.HTH_0564"/>
<evidence type="ECO:0000313" key="2">
    <source>
        <dbReference type="Proteomes" id="UP000002574"/>
    </source>
</evidence>
<organism evidence="1 2">
    <name type="scientific">Hydrogenobacter thermophilus (strain DSM 6534 / IAM 12695 / TK-6)</name>
    <dbReference type="NCBI Taxonomy" id="608538"/>
    <lineage>
        <taxon>Bacteria</taxon>
        <taxon>Pseudomonadati</taxon>
        <taxon>Aquificota</taxon>
        <taxon>Aquificia</taxon>
        <taxon>Aquificales</taxon>
        <taxon>Aquificaceae</taxon>
        <taxon>Hydrogenobacter</taxon>
    </lineage>
</organism>
<evidence type="ECO:0000313" key="1">
    <source>
        <dbReference type="EMBL" id="BAI69026.1"/>
    </source>
</evidence>
<reference evidence="1 2" key="1">
    <citation type="journal article" date="2010" name="J. Bacteriol.">
        <title>Complete genome sequence of the thermophilic, obligately chemolithoautotrophic hydrogen-oxidizing bacterium Hydrogenobacter thermophilus TK-6.</title>
        <authorList>
            <person name="Arai H."/>
            <person name="Kanbe H."/>
            <person name="Ishii M."/>
            <person name="Igarashi Y."/>
        </authorList>
    </citation>
    <scope>NUCLEOTIDE SEQUENCE [LARGE SCALE GENOMIC DNA]</scope>
    <source>
        <strain evidence="2">DSM 6534 / IAM 12695 / TK-6 [Tokyo]</strain>
    </source>
</reference>
<dbReference type="KEGG" id="hth:HTH_0564"/>
<dbReference type="Proteomes" id="UP000002574">
    <property type="component" value="Chromosome"/>
</dbReference>